<evidence type="ECO:0000313" key="3">
    <source>
        <dbReference type="Proteomes" id="UP000295344"/>
    </source>
</evidence>
<keyword evidence="3" id="KW-1185">Reference proteome</keyword>
<evidence type="ECO:0000313" key="2">
    <source>
        <dbReference type="EMBL" id="TDS76841.1"/>
    </source>
</evidence>
<feature type="transmembrane region" description="Helical" evidence="1">
    <location>
        <begin position="118"/>
        <end position="140"/>
    </location>
</feature>
<keyword evidence="1" id="KW-0472">Membrane</keyword>
<keyword evidence="1" id="KW-1133">Transmembrane helix</keyword>
<organism evidence="2 3">
    <name type="scientific">Amnibacterium kyonggiense</name>
    <dbReference type="NCBI Taxonomy" id="595671"/>
    <lineage>
        <taxon>Bacteria</taxon>
        <taxon>Bacillati</taxon>
        <taxon>Actinomycetota</taxon>
        <taxon>Actinomycetes</taxon>
        <taxon>Micrococcales</taxon>
        <taxon>Microbacteriaceae</taxon>
        <taxon>Amnibacterium</taxon>
    </lineage>
</organism>
<proteinExistence type="predicted"/>
<evidence type="ECO:0000256" key="1">
    <source>
        <dbReference type="SAM" id="Phobius"/>
    </source>
</evidence>
<protein>
    <submittedName>
        <fullName evidence="2">Uncharacterized protein</fullName>
    </submittedName>
</protein>
<dbReference type="Proteomes" id="UP000295344">
    <property type="component" value="Unassembled WGS sequence"/>
</dbReference>
<dbReference type="AlphaFoldDB" id="A0A4R7FKE6"/>
<dbReference type="RefSeq" id="WP_133765991.1">
    <property type="nucleotide sequence ID" value="NZ_BAAARP010000002.1"/>
</dbReference>
<feature type="transmembrane region" description="Helical" evidence="1">
    <location>
        <begin position="88"/>
        <end position="106"/>
    </location>
</feature>
<reference evidence="2 3" key="1">
    <citation type="submission" date="2019-03" db="EMBL/GenBank/DDBJ databases">
        <title>Genomic Encyclopedia of Archaeal and Bacterial Type Strains, Phase II (KMG-II): from individual species to whole genera.</title>
        <authorList>
            <person name="Goeker M."/>
        </authorList>
    </citation>
    <scope>NUCLEOTIDE SEQUENCE [LARGE SCALE GENOMIC DNA]</scope>
    <source>
        <strain evidence="2 3">DSM 24782</strain>
    </source>
</reference>
<feature type="transmembrane region" description="Helical" evidence="1">
    <location>
        <begin position="60"/>
        <end position="81"/>
    </location>
</feature>
<dbReference type="EMBL" id="SOAM01000002">
    <property type="protein sequence ID" value="TDS76841.1"/>
    <property type="molecule type" value="Genomic_DNA"/>
</dbReference>
<name>A0A4R7FKE6_9MICO</name>
<keyword evidence="1" id="KW-0812">Transmembrane</keyword>
<gene>
    <name evidence="2" type="ORF">CLV52_1779</name>
</gene>
<accession>A0A4R7FKE6</accession>
<sequence length="154" mass="15373">MSTSSTAPAPVRVALALVAGAVALTAVAGGAALVVGTLTAGPSVLVPPTRYLAGSPFDSYLVPGLVLAVVVGGSHALAAVLAARRSRWALVAATVAAFGLLVWIFVQTALIPFSVLQAVYEAAAIAELGLVLLALGLLTVRRRSSSRPGHASPV</sequence>
<comment type="caution">
    <text evidence="2">The sequence shown here is derived from an EMBL/GenBank/DDBJ whole genome shotgun (WGS) entry which is preliminary data.</text>
</comment>